<dbReference type="RefSeq" id="WP_145351722.1">
    <property type="nucleotide sequence ID" value="NZ_CP036262.1"/>
</dbReference>
<dbReference type="InterPro" id="IPR027417">
    <property type="entry name" value="P-loop_NTPase"/>
</dbReference>
<accession>A0A517MFC4</accession>
<dbReference type="SUPFAM" id="SSF52540">
    <property type="entry name" value="P-loop containing nucleoside triphosphate hydrolases"/>
    <property type="match status" value="1"/>
</dbReference>
<dbReference type="PANTHER" id="PTHR11669:SF8">
    <property type="entry name" value="DNA POLYMERASE III SUBUNIT DELTA"/>
    <property type="match status" value="1"/>
</dbReference>
<keyword evidence="1" id="KW-0808">Transferase</keyword>
<sequence>MDWTQLLGHQQQREWFITAIAKKRLGGAFLFVGPAGVGKRTFAKLLAKTLLCENHSAADFNPCGVCEGCAQVEAETHPDLLQVAKPADRAMIPVELLIGPRDARMQSGLCHDIYLRPFRGRRRVGIIQDADFLSIESANSMLKTLEEPPAAAVLILIGTSPQRQLPTIRSRCRTIRFATPRGEDALQLLKIHGVTVENVAEAEHAIALAGGDIHQAVALLQPDSGTFQSGLKTSLERHPIDGIRLARSVSTYVDEAGKDAPARRTRLREVFGVAVQFFRRALRAGAANEQPTDRILYRLNRSLDALNEIERNANQATLIETWAVDIQRGTNLPGTL</sequence>
<organism evidence="1 2">
    <name type="scientific">Roseimaritima multifibrata</name>
    <dbReference type="NCBI Taxonomy" id="1930274"/>
    <lineage>
        <taxon>Bacteria</taxon>
        <taxon>Pseudomonadati</taxon>
        <taxon>Planctomycetota</taxon>
        <taxon>Planctomycetia</taxon>
        <taxon>Pirellulales</taxon>
        <taxon>Pirellulaceae</taxon>
        <taxon>Roseimaritima</taxon>
    </lineage>
</organism>
<reference evidence="1 2" key="1">
    <citation type="submission" date="2019-02" db="EMBL/GenBank/DDBJ databases">
        <title>Deep-cultivation of Planctomycetes and their phenomic and genomic characterization uncovers novel biology.</title>
        <authorList>
            <person name="Wiegand S."/>
            <person name="Jogler M."/>
            <person name="Boedeker C."/>
            <person name="Pinto D."/>
            <person name="Vollmers J."/>
            <person name="Rivas-Marin E."/>
            <person name="Kohn T."/>
            <person name="Peeters S.H."/>
            <person name="Heuer A."/>
            <person name="Rast P."/>
            <person name="Oberbeckmann S."/>
            <person name="Bunk B."/>
            <person name="Jeske O."/>
            <person name="Meyerdierks A."/>
            <person name="Storesund J.E."/>
            <person name="Kallscheuer N."/>
            <person name="Luecker S."/>
            <person name="Lage O.M."/>
            <person name="Pohl T."/>
            <person name="Merkel B.J."/>
            <person name="Hornburger P."/>
            <person name="Mueller R.-W."/>
            <person name="Bruemmer F."/>
            <person name="Labrenz M."/>
            <person name="Spormann A.M."/>
            <person name="Op den Camp H."/>
            <person name="Overmann J."/>
            <person name="Amann R."/>
            <person name="Jetten M.S.M."/>
            <person name="Mascher T."/>
            <person name="Medema M.H."/>
            <person name="Devos D.P."/>
            <person name="Kaster A.-K."/>
            <person name="Ovreas L."/>
            <person name="Rohde M."/>
            <person name="Galperin M.Y."/>
            <person name="Jogler C."/>
        </authorList>
    </citation>
    <scope>NUCLEOTIDE SEQUENCE [LARGE SCALE GENOMIC DNA]</scope>
    <source>
        <strain evidence="1 2">FF011L</strain>
    </source>
</reference>
<evidence type="ECO:0000313" key="2">
    <source>
        <dbReference type="Proteomes" id="UP000320672"/>
    </source>
</evidence>
<protein>
    <submittedName>
        <fullName evidence="1">DNA polymerase III subunit tau</fullName>
        <ecNumber evidence="1">2.7.7.7</ecNumber>
    </submittedName>
</protein>
<dbReference type="InterPro" id="IPR050238">
    <property type="entry name" value="DNA_Rep/Repair_Clamp_Loader"/>
</dbReference>
<dbReference type="GO" id="GO:0003887">
    <property type="term" value="F:DNA-directed DNA polymerase activity"/>
    <property type="evidence" value="ECO:0007669"/>
    <property type="project" value="UniProtKB-EC"/>
</dbReference>
<dbReference type="AlphaFoldDB" id="A0A517MFC4"/>
<keyword evidence="2" id="KW-1185">Reference proteome</keyword>
<dbReference type="PANTHER" id="PTHR11669">
    <property type="entry name" value="REPLICATION FACTOR C / DNA POLYMERASE III GAMMA-TAU SUBUNIT"/>
    <property type="match status" value="1"/>
</dbReference>
<dbReference type="EC" id="2.7.7.7" evidence="1"/>
<keyword evidence="1" id="KW-0548">Nucleotidyltransferase</keyword>
<gene>
    <name evidence="1" type="primary">dnaX_2</name>
    <name evidence="1" type="ORF">FF011L_23630</name>
</gene>
<dbReference type="Proteomes" id="UP000320672">
    <property type="component" value="Chromosome"/>
</dbReference>
<dbReference type="EMBL" id="CP036262">
    <property type="protein sequence ID" value="QDS93590.1"/>
    <property type="molecule type" value="Genomic_DNA"/>
</dbReference>
<evidence type="ECO:0000313" key="1">
    <source>
        <dbReference type="EMBL" id="QDS93590.1"/>
    </source>
</evidence>
<name>A0A517MFC4_9BACT</name>
<dbReference type="OrthoDB" id="9810148at2"/>
<dbReference type="Pfam" id="PF13177">
    <property type="entry name" value="DNA_pol3_delta2"/>
    <property type="match status" value="1"/>
</dbReference>
<dbReference type="KEGG" id="rml:FF011L_23630"/>
<proteinExistence type="predicted"/>
<dbReference type="GO" id="GO:0006261">
    <property type="term" value="P:DNA-templated DNA replication"/>
    <property type="evidence" value="ECO:0007669"/>
    <property type="project" value="TreeGrafter"/>
</dbReference>
<dbReference type="Gene3D" id="3.40.50.300">
    <property type="entry name" value="P-loop containing nucleotide triphosphate hydrolases"/>
    <property type="match status" value="1"/>
</dbReference>